<feature type="domain" description="FLZ-type" evidence="7">
    <location>
        <begin position="82"/>
        <end position="125"/>
    </location>
</feature>
<sequence length="135" mass="14956">MVKRTRIGTASTLVDTTVINYVTPQFKYCSAPPPPPPANGVNSSVIQQSSGVERGPVSRPVFSLESLEICDVVRCGSDRMGAFLEQCFRCKSRLLVNKAVYMHSERAFCSLDCQEIQVMVDEAKEKLIGKRKVLD</sequence>
<dbReference type="Proteomes" id="UP001237642">
    <property type="component" value="Unassembled WGS sequence"/>
</dbReference>
<keyword evidence="5" id="KW-0862">Zinc</keyword>
<keyword evidence="3" id="KW-0963">Cytoplasm</keyword>
<evidence type="ECO:0000256" key="6">
    <source>
        <dbReference type="PROSITE-ProRule" id="PRU01131"/>
    </source>
</evidence>
<dbReference type="GO" id="GO:0005737">
    <property type="term" value="C:cytoplasm"/>
    <property type="evidence" value="ECO:0007669"/>
    <property type="project" value="UniProtKB-SubCell"/>
</dbReference>
<evidence type="ECO:0000313" key="8">
    <source>
        <dbReference type="EMBL" id="KAK1373052.1"/>
    </source>
</evidence>
<evidence type="ECO:0000256" key="1">
    <source>
        <dbReference type="ARBA" id="ARBA00004496"/>
    </source>
</evidence>
<reference evidence="8" key="2">
    <citation type="submission" date="2023-05" db="EMBL/GenBank/DDBJ databases">
        <authorList>
            <person name="Schelkunov M.I."/>
        </authorList>
    </citation>
    <scope>NUCLEOTIDE SEQUENCE</scope>
    <source>
        <strain evidence="8">Hsosn_3</strain>
        <tissue evidence="8">Leaf</tissue>
    </source>
</reference>
<dbReference type="GO" id="GO:0008270">
    <property type="term" value="F:zinc ion binding"/>
    <property type="evidence" value="ECO:0007669"/>
    <property type="project" value="UniProtKB-KW"/>
</dbReference>
<evidence type="ECO:0000256" key="3">
    <source>
        <dbReference type="ARBA" id="ARBA00022490"/>
    </source>
</evidence>
<dbReference type="AlphaFoldDB" id="A0AAD8MHK1"/>
<dbReference type="PROSITE" id="PS51795">
    <property type="entry name" value="ZF_FLZ"/>
    <property type="match status" value="1"/>
</dbReference>
<dbReference type="EMBL" id="JAUIZM010000007">
    <property type="protein sequence ID" value="KAK1373052.1"/>
    <property type="molecule type" value="Genomic_DNA"/>
</dbReference>
<dbReference type="Pfam" id="PF04570">
    <property type="entry name" value="zf-FLZ"/>
    <property type="match status" value="1"/>
</dbReference>
<keyword evidence="4" id="KW-0479">Metal-binding</keyword>
<comment type="caution">
    <text evidence="8">The sequence shown here is derived from an EMBL/GenBank/DDBJ whole genome shotgun (WGS) entry which is preliminary data.</text>
</comment>
<gene>
    <name evidence="8" type="ORF">POM88_029245</name>
</gene>
<keyword evidence="5" id="KW-0863">Zinc-finger</keyword>
<keyword evidence="9" id="KW-1185">Reference proteome</keyword>
<organism evidence="8 9">
    <name type="scientific">Heracleum sosnowskyi</name>
    <dbReference type="NCBI Taxonomy" id="360622"/>
    <lineage>
        <taxon>Eukaryota</taxon>
        <taxon>Viridiplantae</taxon>
        <taxon>Streptophyta</taxon>
        <taxon>Embryophyta</taxon>
        <taxon>Tracheophyta</taxon>
        <taxon>Spermatophyta</taxon>
        <taxon>Magnoliopsida</taxon>
        <taxon>eudicotyledons</taxon>
        <taxon>Gunneridae</taxon>
        <taxon>Pentapetalae</taxon>
        <taxon>asterids</taxon>
        <taxon>campanulids</taxon>
        <taxon>Apiales</taxon>
        <taxon>Apiaceae</taxon>
        <taxon>Apioideae</taxon>
        <taxon>apioid superclade</taxon>
        <taxon>Tordylieae</taxon>
        <taxon>Tordyliinae</taxon>
        <taxon>Heracleum</taxon>
    </lineage>
</organism>
<proteinExistence type="inferred from homology"/>
<evidence type="ECO:0000256" key="4">
    <source>
        <dbReference type="ARBA" id="ARBA00022723"/>
    </source>
</evidence>
<evidence type="ECO:0000256" key="2">
    <source>
        <dbReference type="ARBA" id="ARBA00009374"/>
    </source>
</evidence>
<feature type="zinc finger region" description="FLZ-type" evidence="6">
    <location>
        <begin position="82"/>
        <end position="125"/>
    </location>
</feature>
<accession>A0AAD8MHK1</accession>
<protein>
    <recommendedName>
        <fullName evidence="7">FLZ-type domain-containing protein</fullName>
    </recommendedName>
</protein>
<dbReference type="InterPro" id="IPR007650">
    <property type="entry name" value="Zf-FLZ_dom"/>
</dbReference>
<comment type="subcellular location">
    <subcellularLocation>
        <location evidence="1">Cytoplasm</location>
    </subcellularLocation>
</comment>
<evidence type="ECO:0000256" key="5">
    <source>
        <dbReference type="ARBA" id="ARBA00022771"/>
    </source>
</evidence>
<name>A0AAD8MHK1_9APIA</name>
<evidence type="ECO:0000313" key="9">
    <source>
        <dbReference type="Proteomes" id="UP001237642"/>
    </source>
</evidence>
<dbReference type="PANTHER" id="PTHR33059">
    <property type="entry name" value="FCS-LIKE ZINC FINGER 5"/>
    <property type="match status" value="1"/>
</dbReference>
<evidence type="ECO:0000259" key="7">
    <source>
        <dbReference type="PROSITE" id="PS51795"/>
    </source>
</evidence>
<comment type="similarity">
    <text evidence="2">Belongs to the FLZ family.</text>
</comment>
<reference evidence="8" key="1">
    <citation type="submission" date="2023-02" db="EMBL/GenBank/DDBJ databases">
        <title>Genome of toxic invasive species Heracleum sosnowskyi carries increased number of genes despite the absence of recent whole-genome duplications.</title>
        <authorList>
            <person name="Schelkunov M."/>
            <person name="Shtratnikova V."/>
            <person name="Makarenko M."/>
            <person name="Klepikova A."/>
            <person name="Omelchenko D."/>
            <person name="Novikova G."/>
            <person name="Obukhova E."/>
            <person name="Bogdanov V."/>
            <person name="Penin A."/>
            <person name="Logacheva M."/>
        </authorList>
    </citation>
    <scope>NUCLEOTIDE SEQUENCE</scope>
    <source>
        <strain evidence="8">Hsosn_3</strain>
        <tissue evidence="8">Leaf</tissue>
    </source>
</reference>
<dbReference type="PANTHER" id="PTHR33059:SF84">
    <property type="entry name" value="FCS-LIKE ZINC FINGER 15"/>
    <property type="match status" value="1"/>
</dbReference>